<proteinExistence type="predicted"/>
<evidence type="ECO:0000313" key="1">
    <source>
        <dbReference type="EMBL" id="KAI9244004.1"/>
    </source>
</evidence>
<dbReference type="Proteomes" id="UP001209540">
    <property type="component" value="Unassembled WGS sequence"/>
</dbReference>
<reference evidence="1" key="2">
    <citation type="submission" date="2023-02" db="EMBL/GenBank/DDBJ databases">
        <authorList>
            <consortium name="DOE Joint Genome Institute"/>
            <person name="Mondo S.J."/>
            <person name="Chang Y."/>
            <person name="Wang Y."/>
            <person name="Ahrendt S."/>
            <person name="Andreopoulos W."/>
            <person name="Barry K."/>
            <person name="Beard J."/>
            <person name="Benny G.L."/>
            <person name="Blankenship S."/>
            <person name="Bonito G."/>
            <person name="Cuomo C."/>
            <person name="Desiro A."/>
            <person name="Gervers K.A."/>
            <person name="Hundley H."/>
            <person name="Kuo A."/>
            <person name="LaButti K."/>
            <person name="Lang B.F."/>
            <person name="Lipzen A."/>
            <person name="O'Donnell K."/>
            <person name="Pangilinan J."/>
            <person name="Reynolds N."/>
            <person name="Sandor L."/>
            <person name="Smith M.W."/>
            <person name="Tsang A."/>
            <person name="Grigoriev I.V."/>
            <person name="Stajich J.E."/>
            <person name="Spatafora J.W."/>
        </authorList>
    </citation>
    <scope>NUCLEOTIDE SEQUENCE</scope>
    <source>
        <strain evidence="1">RSA 2281</strain>
    </source>
</reference>
<dbReference type="AlphaFoldDB" id="A0AAD5JWF7"/>
<organism evidence="1 2">
    <name type="scientific">Phascolomyces articulosus</name>
    <dbReference type="NCBI Taxonomy" id="60185"/>
    <lineage>
        <taxon>Eukaryota</taxon>
        <taxon>Fungi</taxon>
        <taxon>Fungi incertae sedis</taxon>
        <taxon>Mucoromycota</taxon>
        <taxon>Mucoromycotina</taxon>
        <taxon>Mucoromycetes</taxon>
        <taxon>Mucorales</taxon>
        <taxon>Lichtheimiaceae</taxon>
        <taxon>Phascolomyces</taxon>
    </lineage>
</organism>
<keyword evidence="2" id="KW-1185">Reference proteome</keyword>
<name>A0AAD5JWF7_9FUNG</name>
<dbReference type="EMBL" id="JAIXMP010000064">
    <property type="protein sequence ID" value="KAI9244004.1"/>
    <property type="molecule type" value="Genomic_DNA"/>
</dbReference>
<sequence length="255" mass="29161">MYLRKNCDTRPYAYKIMKTLEKGLGAEEARACMEEIEASKDDNISVFNPEAWVQLLQEESLVNALAYINNNKKVAIIRNDLIKVVCNTLINGPSIPSVQDIRQLGIFEYADEQRDWLLTFATNTDSVAAKTLLIYLYLKKEQKGEAVLLNRELQKKKPKVQLSAEEDALYNQCQELEDKVYDLEPALARELPPEIALFPPGQARPPYQNFLREHGINAARLLLGPILSKRLEEANKRLREETAAEGQNPNKYRKL</sequence>
<comment type="caution">
    <text evidence="1">The sequence shown here is derived from an EMBL/GenBank/DDBJ whole genome shotgun (WGS) entry which is preliminary data.</text>
</comment>
<gene>
    <name evidence="1" type="ORF">BDA99DRAFT_312938</name>
</gene>
<evidence type="ECO:0000313" key="2">
    <source>
        <dbReference type="Proteomes" id="UP001209540"/>
    </source>
</evidence>
<accession>A0AAD5JWF7</accession>
<protein>
    <submittedName>
        <fullName evidence="1">Uncharacterized protein</fullName>
    </submittedName>
</protein>
<reference evidence="1" key="1">
    <citation type="journal article" date="2022" name="IScience">
        <title>Evolution of zygomycete secretomes and the origins of terrestrial fungal ecologies.</title>
        <authorList>
            <person name="Chang Y."/>
            <person name="Wang Y."/>
            <person name="Mondo S."/>
            <person name="Ahrendt S."/>
            <person name="Andreopoulos W."/>
            <person name="Barry K."/>
            <person name="Beard J."/>
            <person name="Benny G.L."/>
            <person name="Blankenship S."/>
            <person name="Bonito G."/>
            <person name="Cuomo C."/>
            <person name="Desiro A."/>
            <person name="Gervers K.A."/>
            <person name="Hundley H."/>
            <person name="Kuo A."/>
            <person name="LaButti K."/>
            <person name="Lang B.F."/>
            <person name="Lipzen A."/>
            <person name="O'Donnell K."/>
            <person name="Pangilinan J."/>
            <person name="Reynolds N."/>
            <person name="Sandor L."/>
            <person name="Smith M.E."/>
            <person name="Tsang A."/>
            <person name="Grigoriev I.V."/>
            <person name="Stajich J.E."/>
            <person name="Spatafora J.W."/>
        </authorList>
    </citation>
    <scope>NUCLEOTIDE SEQUENCE</scope>
    <source>
        <strain evidence="1">RSA 2281</strain>
    </source>
</reference>